<dbReference type="GO" id="GO:0043531">
    <property type="term" value="F:ADP binding"/>
    <property type="evidence" value="ECO:0007669"/>
    <property type="project" value="InterPro"/>
</dbReference>
<proteinExistence type="predicted"/>
<dbReference type="PRINTS" id="PR00364">
    <property type="entry name" value="DISEASERSIST"/>
</dbReference>
<keyword evidence="1" id="KW-0433">Leucine-rich repeat</keyword>
<gene>
    <name evidence="5" type="ORF">RJ640_013231</name>
</gene>
<dbReference type="GO" id="GO:0005524">
    <property type="term" value="F:ATP binding"/>
    <property type="evidence" value="ECO:0007669"/>
    <property type="project" value="UniProtKB-KW"/>
</dbReference>
<keyword evidence="3" id="KW-0067">ATP-binding</keyword>
<dbReference type="AlphaFoldDB" id="A0AA88UHA0"/>
<dbReference type="PANTHER" id="PTHR33463">
    <property type="entry name" value="NB-ARC DOMAIN-CONTAINING PROTEIN-RELATED"/>
    <property type="match status" value="1"/>
</dbReference>
<dbReference type="InterPro" id="IPR027417">
    <property type="entry name" value="P-loop_NTPase"/>
</dbReference>
<keyword evidence="2" id="KW-0611">Plant defense</keyword>
<dbReference type="PANTHER" id="PTHR33463:SF209">
    <property type="entry name" value="DISEASE RESISTANCE PROTEIN RPS2-LIKE"/>
    <property type="match status" value="1"/>
</dbReference>
<evidence type="ECO:0000256" key="1">
    <source>
        <dbReference type="ARBA" id="ARBA00022614"/>
    </source>
</evidence>
<sequence>MMEQVRSQLVGERCFEEVAFAVVSATLDVKSIQKRLGKDLGLTALDKEEDKLERARLLKRRLNNGKKVLLILDDVWSKLPLADIGIDFGDAESFKILMTSREKRVCEYDNNCRPFKIELLNEVEAWCLFKQHAGDCIEKQEIRPLAEKVLKECGELPLVIRAIGAALKDGDSFEWKDALERFENSSPQKIANVDEQVYKTLELSFNLLKPPEAKVCLLLCSTFEEDAEIPIDDLTRLAKAMGYLQDMDSLWKARNRVLTLVKVLKSSGLLI</sequence>
<dbReference type="EMBL" id="JAVXUO010001477">
    <property type="protein sequence ID" value="KAK2982021.1"/>
    <property type="molecule type" value="Genomic_DNA"/>
</dbReference>
<dbReference type="Gene3D" id="1.10.8.430">
    <property type="entry name" value="Helical domain of apoptotic protease-activating factors"/>
    <property type="match status" value="1"/>
</dbReference>
<name>A0AA88UHA0_9ASTE</name>
<keyword evidence="6" id="KW-1185">Reference proteome</keyword>
<keyword evidence="3" id="KW-0547">Nucleotide-binding</keyword>
<comment type="caution">
    <text evidence="5">The sequence shown here is derived from an EMBL/GenBank/DDBJ whole genome shotgun (WGS) entry which is preliminary data.</text>
</comment>
<evidence type="ECO:0000256" key="3">
    <source>
        <dbReference type="ARBA" id="ARBA00022840"/>
    </source>
</evidence>
<dbReference type="Proteomes" id="UP001187471">
    <property type="component" value="Unassembled WGS sequence"/>
</dbReference>
<evidence type="ECO:0000313" key="6">
    <source>
        <dbReference type="Proteomes" id="UP001187471"/>
    </source>
</evidence>
<dbReference type="InterPro" id="IPR002182">
    <property type="entry name" value="NB-ARC"/>
</dbReference>
<dbReference type="GO" id="GO:0006952">
    <property type="term" value="P:defense response"/>
    <property type="evidence" value="ECO:0007669"/>
    <property type="project" value="UniProtKB-KW"/>
</dbReference>
<reference evidence="5" key="1">
    <citation type="submission" date="2022-12" db="EMBL/GenBank/DDBJ databases">
        <title>Draft genome assemblies for two species of Escallonia (Escalloniales).</title>
        <authorList>
            <person name="Chanderbali A."/>
            <person name="Dervinis C."/>
            <person name="Anghel I."/>
            <person name="Soltis D."/>
            <person name="Soltis P."/>
            <person name="Zapata F."/>
        </authorList>
    </citation>
    <scope>NUCLEOTIDE SEQUENCE</scope>
    <source>
        <strain evidence="5">UCBG92.1500</strain>
        <tissue evidence="5">Leaf</tissue>
    </source>
</reference>
<dbReference type="SUPFAM" id="SSF52540">
    <property type="entry name" value="P-loop containing nucleoside triphosphate hydrolases"/>
    <property type="match status" value="1"/>
</dbReference>
<evidence type="ECO:0000313" key="5">
    <source>
        <dbReference type="EMBL" id="KAK2982021.1"/>
    </source>
</evidence>
<accession>A0AA88UHA0</accession>
<dbReference type="Gene3D" id="3.40.50.300">
    <property type="entry name" value="P-loop containing nucleotide triphosphate hydrolases"/>
    <property type="match status" value="1"/>
</dbReference>
<dbReference type="InterPro" id="IPR050905">
    <property type="entry name" value="Plant_NBS-LRR"/>
</dbReference>
<organism evidence="5 6">
    <name type="scientific">Escallonia rubra</name>
    <dbReference type="NCBI Taxonomy" id="112253"/>
    <lineage>
        <taxon>Eukaryota</taxon>
        <taxon>Viridiplantae</taxon>
        <taxon>Streptophyta</taxon>
        <taxon>Embryophyta</taxon>
        <taxon>Tracheophyta</taxon>
        <taxon>Spermatophyta</taxon>
        <taxon>Magnoliopsida</taxon>
        <taxon>eudicotyledons</taxon>
        <taxon>Gunneridae</taxon>
        <taxon>Pentapetalae</taxon>
        <taxon>asterids</taxon>
        <taxon>campanulids</taxon>
        <taxon>Escalloniales</taxon>
        <taxon>Escalloniaceae</taxon>
        <taxon>Escallonia</taxon>
    </lineage>
</organism>
<protein>
    <recommendedName>
        <fullName evidence="4">NB-ARC domain-containing protein</fullName>
    </recommendedName>
</protein>
<dbReference type="Pfam" id="PF00931">
    <property type="entry name" value="NB-ARC"/>
    <property type="match status" value="1"/>
</dbReference>
<evidence type="ECO:0000259" key="4">
    <source>
        <dbReference type="Pfam" id="PF00931"/>
    </source>
</evidence>
<evidence type="ECO:0000256" key="2">
    <source>
        <dbReference type="ARBA" id="ARBA00022821"/>
    </source>
</evidence>
<feature type="domain" description="NB-ARC" evidence="4">
    <location>
        <begin position="10"/>
        <end position="134"/>
    </location>
</feature>
<dbReference type="InterPro" id="IPR042197">
    <property type="entry name" value="Apaf_helical"/>
</dbReference>